<dbReference type="InterPro" id="IPR005467">
    <property type="entry name" value="His_kinase_dom"/>
</dbReference>
<dbReference type="Gene3D" id="3.30.565.10">
    <property type="entry name" value="Histidine kinase-like ATPase, C-terminal domain"/>
    <property type="match status" value="1"/>
</dbReference>
<dbReference type="InterPro" id="IPR010559">
    <property type="entry name" value="Sig_transdc_His_kin_internal"/>
</dbReference>
<gene>
    <name evidence="8" type="ORF">I8J30_18270</name>
</gene>
<evidence type="ECO:0000256" key="5">
    <source>
        <dbReference type="ARBA" id="ARBA00023012"/>
    </source>
</evidence>
<evidence type="ECO:0000313" key="9">
    <source>
        <dbReference type="Proteomes" id="UP000673394"/>
    </source>
</evidence>
<dbReference type="InterPro" id="IPR003594">
    <property type="entry name" value="HATPase_dom"/>
</dbReference>
<dbReference type="EMBL" id="JAGKSP010000007">
    <property type="protein sequence ID" value="MBP3964667.1"/>
    <property type="molecule type" value="Genomic_DNA"/>
</dbReference>
<keyword evidence="6" id="KW-0812">Transmembrane</keyword>
<evidence type="ECO:0000313" key="8">
    <source>
        <dbReference type="EMBL" id="MBP3964667.1"/>
    </source>
</evidence>
<keyword evidence="5" id="KW-0902">Two-component regulatory system</keyword>
<keyword evidence="4" id="KW-0067">ATP-binding</keyword>
<dbReference type="PROSITE" id="PS50109">
    <property type="entry name" value="HIS_KIN"/>
    <property type="match status" value="1"/>
</dbReference>
<proteinExistence type="predicted"/>
<keyword evidence="9" id="KW-1185">Reference proteome</keyword>
<keyword evidence="1" id="KW-0808">Transferase</keyword>
<evidence type="ECO:0000256" key="3">
    <source>
        <dbReference type="ARBA" id="ARBA00022777"/>
    </source>
</evidence>
<dbReference type="GO" id="GO:0016301">
    <property type="term" value="F:kinase activity"/>
    <property type="evidence" value="ECO:0007669"/>
    <property type="project" value="UniProtKB-KW"/>
</dbReference>
<keyword evidence="6" id="KW-1133">Transmembrane helix</keyword>
<dbReference type="Proteomes" id="UP000673394">
    <property type="component" value="Unassembled WGS sequence"/>
</dbReference>
<keyword evidence="6" id="KW-0472">Membrane</keyword>
<dbReference type="InterPro" id="IPR050640">
    <property type="entry name" value="Bact_2-comp_sensor_kinase"/>
</dbReference>
<dbReference type="SUPFAM" id="SSF55874">
    <property type="entry name" value="ATPase domain of HSP90 chaperone/DNA topoisomerase II/histidine kinase"/>
    <property type="match status" value="1"/>
</dbReference>
<organism evidence="8 9">
    <name type="scientific">Paenibacillus lignilyticus</name>
    <dbReference type="NCBI Taxonomy" id="1172615"/>
    <lineage>
        <taxon>Bacteria</taxon>
        <taxon>Bacillati</taxon>
        <taxon>Bacillota</taxon>
        <taxon>Bacilli</taxon>
        <taxon>Bacillales</taxon>
        <taxon>Paenibacillaceae</taxon>
        <taxon>Paenibacillus</taxon>
    </lineage>
</organism>
<dbReference type="InterPro" id="IPR036890">
    <property type="entry name" value="HATPase_C_sf"/>
</dbReference>
<accession>A0ABS5CFM3</accession>
<feature type="transmembrane region" description="Helical" evidence="6">
    <location>
        <begin position="275"/>
        <end position="303"/>
    </location>
</feature>
<evidence type="ECO:0000259" key="7">
    <source>
        <dbReference type="PROSITE" id="PS50109"/>
    </source>
</evidence>
<keyword evidence="3 8" id="KW-0418">Kinase</keyword>
<protein>
    <submittedName>
        <fullName evidence="8">Histidine kinase</fullName>
    </submittedName>
</protein>
<comment type="caution">
    <text evidence="8">The sequence shown here is derived from an EMBL/GenBank/DDBJ whole genome shotgun (WGS) entry which is preliminary data.</text>
</comment>
<dbReference type="RefSeq" id="WP_210660422.1">
    <property type="nucleotide sequence ID" value="NZ_JAGKSP010000007.1"/>
</dbReference>
<dbReference type="PANTHER" id="PTHR34220">
    <property type="entry name" value="SENSOR HISTIDINE KINASE YPDA"/>
    <property type="match status" value="1"/>
</dbReference>
<keyword evidence="2" id="KW-0547">Nucleotide-binding</keyword>
<name>A0ABS5CFM3_9BACL</name>
<sequence length="577" mass="66318">MFKLNRLRYRHKVAAIIFVFALLPMLVLGSFLTSRIYSSKVKDILAEKSSQLESSVNSVNALLDSNVNKVEFINSNYFIINYLETTYIDNNLVRIMNFSDYLQSVMKAAKTENTQTEIVIYALKDTNYDGEYLRSIGSLESEQVDAATSLKDAILKTNNSEILWLIKNAKLNANSTMKADYIYAYKKLISLNRPLAIIEMRIQLNQLIDFFPYDIPKGSYINFEGSGKYGDYQLRADTDVKPESSFYVLNHPLHTPVGHISWYIPKSLVFQELKWYWVSVGVIFLIIIAILIFTVEVVSHYLTKRLETLLRKMNKNVESLISDDDTMLTYTTNDEFERMGNSYFELIQRVKEYYKRITDYELERKMLETQLLQERFNPHFLYNTLSTIRSISGDKQVKDVINSMVKYYRIALNKGSSIVTIVQELEMIEQYLRLQKFAFGTEFHYEIEYDEGIGYRPVLKHLLQPVVENAVLHGLIGRETGGLIRISAKQDGDDVLFAISDNGAGMESVQIERLLEGEANGLYGGYGMKNVRKRLEIFYPKLHKLEIQSEPGNGTTVIIRIPAAISIGEEPPLEAAR</sequence>
<evidence type="ECO:0000256" key="2">
    <source>
        <dbReference type="ARBA" id="ARBA00022741"/>
    </source>
</evidence>
<feature type="domain" description="Histidine kinase" evidence="7">
    <location>
        <begin position="459"/>
        <end position="565"/>
    </location>
</feature>
<dbReference type="Pfam" id="PF06580">
    <property type="entry name" value="His_kinase"/>
    <property type="match status" value="1"/>
</dbReference>
<dbReference type="Pfam" id="PF02518">
    <property type="entry name" value="HATPase_c"/>
    <property type="match status" value="1"/>
</dbReference>
<dbReference type="PANTHER" id="PTHR34220:SF7">
    <property type="entry name" value="SENSOR HISTIDINE KINASE YPDA"/>
    <property type="match status" value="1"/>
</dbReference>
<evidence type="ECO:0000256" key="4">
    <source>
        <dbReference type="ARBA" id="ARBA00022840"/>
    </source>
</evidence>
<dbReference type="SMART" id="SM00387">
    <property type="entry name" value="HATPase_c"/>
    <property type="match status" value="1"/>
</dbReference>
<evidence type="ECO:0000256" key="1">
    <source>
        <dbReference type="ARBA" id="ARBA00022679"/>
    </source>
</evidence>
<reference evidence="8 9" key="1">
    <citation type="submission" date="2021-04" db="EMBL/GenBank/DDBJ databases">
        <title>Paenibacillus sp. DLE-14 whole genome sequence.</title>
        <authorList>
            <person name="Ham Y.J."/>
        </authorList>
    </citation>
    <scope>NUCLEOTIDE SEQUENCE [LARGE SCALE GENOMIC DNA]</scope>
    <source>
        <strain evidence="8 9">DLE-14</strain>
    </source>
</reference>
<evidence type="ECO:0000256" key="6">
    <source>
        <dbReference type="SAM" id="Phobius"/>
    </source>
</evidence>